<evidence type="ECO:0000256" key="2">
    <source>
        <dbReference type="SAM" id="Phobius"/>
    </source>
</evidence>
<reference evidence="4 5" key="1">
    <citation type="submission" date="2024-11" db="EMBL/GenBank/DDBJ databases">
        <title>Chromosome-level genome assembly of the freshwater bivalve Anodonta woodiana.</title>
        <authorList>
            <person name="Chen X."/>
        </authorList>
    </citation>
    <scope>NUCLEOTIDE SEQUENCE [LARGE SCALE GENOMIC DNA]</scope>
    <source>
        <strain evidence="4">MN2024</strain>
        <tissue evidence="4">Gills</tissue>
    </source>
</reference>
<keyword evidence="2" id="KW-1133">Transmembrane helix</keyword>
<proteinExistence type="predicted"/>
<comment type="caution">
    <text evidence="4">The sequence shown here is derived from an EMBL/GenBank/DDBJ whole genome shotgun (WGS) entry which is preliminary data.</text>
</comment>
<evidence type="ECO:0000256" key="1">
    <source>
        <dbReference type="SAM" id="MobiDB-lite"/>
    </source>
</evidence>
<name>A0ABD3TIF2_SINWO</name>
<evidence type="ECO:0000313" key="4">
    <source>
        <dbReference type="EMBL" id="KAL3836185.1"/>
    </source>
</evidence>
<keyword evidence="5" id="KW-1185">Reference proteome</keyword>
<dbReference type="AlphaFoldDB" id="A0ABD3TIF2"/>
<sequence>MLITIFTFVLQFQLASVYSETTTGKETLFTRVSNKLSWKTAREACDNMSYSILPGMRAARALGNLHAEEFAWIDGEEYTLCMPTKDGNETKKTCRYVTMRREDENLTYICQTDGKFEMFADVENKCLESSASMEGVETFKLPVPIPFNRTYWMKGFNDTSIIINSLSLGHNVTQLCIGIVKLDQDSFKFVTTSCDETHTVICDRGVASTELTVTVRDVMIPRLGDLKASKQPDDHNLIFLVLYSTVWVIPFAIILVIAIVKVRKKRFAKGIVNNSVYRTQRFDRKRKRDQARLPQNYSMWWHNKSESKSLPFHSRKIEGQGNYQRDSNDDEAYDNFDPQLHLYENPINTKTSTFHYHIQGPDLLAKQAAHGKDAESGENEKGLLTDWTRRSTQKYLSMHRNETNKNVVMDTDNEKLYENMNQADISLECHYDNTRF</sequence>
<keyword evidence="2" id="KW-0472">Membrane</keyword>
<feature type="chain" id="PRO_5044742537" description="C-type lectin domain-containing protein" evidence="3">
    <location>
        <begin position="20"/>
        <end position="436"/>
    </location>
</feature>
<keyword evidence="2" id="KW-0812">Transmembrane</keyword>
<evidence type="ECO:0000313" key="5">
    <source>
        <dbReference type="Proteomes" id="UP001634394"/>
    </source>
</evidence>
<gene>
    <name evidence="4" type="ORF">ACJMK2_021627</name>
</gene>
<accession>A0ABD3TIF2</accession>
<protein>
    <recommendedName>
        <fullName evidence="6">C-type lectin domain-containing protein</fullName>
    </recommendedName>
</protein>
<feature type="transmembrane region" description="Helical" evidence="2">
    <location>
        <begin position="237"/>
        <end position="260"/>
    </location>
</feature>
<organism evidence="4 5">
    <name type="scientific">Sinanodonta woodiana</name>
    <name type="common">Chinese pond mussel</name>
    <name type="synonym">Anodonta woodiana</name>
    <dbReference type="NCBI Taxonomy" id="1069815"/>
    <lineage>
        <taxon>Eukaryota</taxon>
        <taxon>Metazoa</taxon>
        <taxon>Spiralia</taxon>
        <taxon>Lophotrochozoa</taxon>
        <taxon>Mollusca</taxon>
        <taxon>Bivalvia</taxon>
        <taxon>Autobranchia</taxon>
        <taxon>Heteroconchia</taxon>
        <taxon>Palaeoheterodonta</taxon>
        <taxon>Unionida</taxon>
        <taxon>Unionoidea</taxon>
        <taxon>Unionidae</taxon>
        <taxon>Unioninae</taxon>
        <taxon>Sinanodonta</taxon>
    </lineage>
</organism>
<keyword evidence="3" id="KW-0732">Signal</keyword>
<dbReference type="EMBL" id="JBJQND010000018">
    <property type="protein sequence ID" value="KAL3836185.1"/>
    <property type="molecule type" value="Genomic_DNA"/>
</dbReference>
<evidence type="ECO:0008006" key="6">
    <source>
        <dbReference type="Google" id="ProtNLM"/>
    </source>
</evidence>
<feature type="compositionally biased region" description="Basic and acidic residues" evidence="1">
    <location>
        <begin position="370"/>
        <end position="386"/>
    </location>
</feature>
<feature type="signal peptide" evidence="3">
    <location>
        <begin position="1"/>
        <end position="19"/>
    </location>
</feature>
<feature type="region of interest" description="Disordered" evidence="1">
    <location>
        <begin position="367"/>
        <end position="386"/>
    </location>
</feature>
<evidence type="ECO:0000256" key="3">
    <source>
        <dbReference type="SAM" id="SignalP"/>
    </source>
</evidence>
<dbReference type="Proteomes" id="UP001634394">
    <property type="component" value="Unassembled WGS sequence"/>
</dbReference>